<evidence type="ECO:0000313" key="2">
    <source>
        <dbReference type="EMBL" id="KAG0272513.1"/>
    </source>
</evidence>
<name>A0AAD4D9G8_9FUNG</name>
<feature type="compositionally biased region" description="Basic and acidic residues" evidence="1">
    <location>
        <begin position="1"/>
        <end position="12"/>
    </location>
</feature>
<feature type="compositionally biased region" description="Acidic residues" evidence="1">
    <location>
        <begin position="13"/>
        <end position="30"/>
    </location>
</feature>
<feature type="region of interest" description="Disordered" evidence="1">
    <location>
        <begin position="143"/>
        <end position="162"/>
    </location>
</feature>
<feature type="region of interest" description="Disordered" evidence="1">
    <location>
        <begin position="1"/>
        <end position="48"/>
    </location>
</feature>
<gene>
    <name evidence="2" type="ORF">BGZ95_011735</name>
</gene>
<proteinExistence type="predicted"/>
<dbReference type="EMBL" id="JAAAIL010000912">
    <property type="protein sequence ID" value="KAG0272513.1"/>
    <property type="molecule type" value="Genomic_DNA"/>
</dbReference>
<accession>A0AAD4D9G8</accession>
<reference evidence="2" key="1">
    <citation type="journal article" date="2020" name="Fungal Divers.">
        <title>Resolving the Mortierellaceae phylogeny through synthesis of multi-gene phylogenetics and phylogenomics.</title>
        <authorList>
            <person name="Vandepol N."/>
            <person name="Liber J."/>
            <person name="Desiro A."/>
            <person name="Na H."/>
            <person name="Kennedy M."/>
            <person name="Barry K."/>
            <person name="Grigoriev I.V."/>
            <person name="Miller A.N."/>
            <person name="O'Donnell K."/>
            <person name="Stajich J.E."/>
            <person name="Bonito G."/>
        </authorList>
    </citation>
    <scope>NUCLEOTIDE SEQUENCE</scope>
    <source>
        <strain evidence="2">NRRL 28262</strain>
    </source>
</reference>
<evidence type="ECO:0000313" key="3">
    <source>
        <dbReference type="Proteomes" id="UP001194580"/>
    </source>
</evidence>
<protein>
    <submittedName>
        <fullName evidence="2">Uncharacterized protein</fullName>
    </submittedName>
</protein>
<keyword evidence="3" id="KW-1185">Reference proteome</keyword>
<organism evidence="2 3">
    <name type="scientific">Linnemannia exigua</name>
    <dbReference type="NCBI Taxonomy" id="604196"/>
    <lineage>
        <taxon>Eukaryota</taxon>
        <taxon>Fungi</taxon>
        <taxon>Fungi incertae sedis</taxon>
        <taxon>Mucoromycota</taxon>
        <taxon>Mortierellomycotina</taxon>
        <taxon>Mortierellomycetes</taxon>
        <taxon>Mortierellales</taxon>
        <taxon>Mortierellaceae</taxon>
        <taxon>Linnemannia</taxon>
    </lineage>
</organism>
<sequence>MTSDDNIVHEIADNDGIDSQDSDEDGDEDVMPLSGGKIPLHVRPGRNRDGKQRVVKGFRAKPDNAVRYIKPGTVAGTKIGYVQKEVIGVVNAAIKKLPAPYQDKLWKIQTIKDKYKYIKRTSTRSASNLWARLAVGILSPSLWKKQSPKSPPTTRSYSLSSARSSPETTRLVAIHQSMVKLCLLLMSWTSRVKFLKNPNNKDQLFETSVINIMSEFSDTIKSNKASASSGSSSKRAAFDLEQQALEWM</sequence>
<evidence type="ECO:0000256" key="1">
    <source>
        <dbReference type="SAM" id="MobiDB-lite"/>
    </source>
</evidence>
<comment type="caution">
    <text evidence="2">The sequence shown here is derived from an EMBL/GenBank/DDBJ whole genome shotgun (WGS) entry which is preliminary data.</text>
</comment>
<dbReference type="AlphaFoldDB" id="A0AAD4D9G8"/>
<dbReference type="Proteomes" id="UP001194580">
    <property type="component" value="Unassembled WGS sequence"/>
</dbReference>